<dbReference type="GO" id="GO:0070006">
    <property type="term" value="F:metalloaminopeptidase activity"/>
    <property type="evidence" value="ECO:0007669"/>
    <property type="project" value="InterPro"/>
</dbReference>
<dbReference type="InterPro" id="IPR036005">
    <property type="entry name" value="Creatinase/aminopeptidase-like"/>
</dbReference>
<dbReference type="Gene3D" id="3.40.350.10">
    <property type="entry name" value="Creatinase/prolidase N-terminal domain"/>
    <property type="match status" value="1"/>
</dbReference>
<dbReference type="GO" id="GO:0030145">
    <property type="term" value="F:manganese ion binding"/>
    <property type="evidence" value="ECO:0007669"/>
    <property type="project" value="InterPro"/>
</dbReference>
<dbReference type="InterPro" id="IPR029149">
    <property type="entry name" value="Creatin/AminoP/Spt16_N"/>
</dbReference>
<sequence length="419" mass="46940">MQWLSSRTASTFCLHKARFPVAFSLYNYAACLGFSTSVFQDVGQPSPMTHPQLLKEGDITSGITSNEYISRRERLIELLPEKSLAIIASAPVKMMTDVVPYPFRQDANYSYITGCLQPGGVAVLSVDYGFCMFMPDNSPQDIVWQGKVAGVDEASTFFKAERVFPLRKMHEILPDMIRRSSNLYHNLETALPTYMELEAFRKASLSNKVKDISLYTDELRWIKSSSEIKLMKQSASIACQSLLQTIIFSTLHPEESKLAARVEYECKMRGAQRMAFNPVVGGGVNGSVIHYSRNDQKIKDGDLVLMDVGCEINGYLSDLTRTWPPCGYFSSSQEVLYNLILETSKECIKLCKPGISIQEIHNFSVKMLQKGLVENGILKNNLSMNSYHKLNPTSIGHYLGMDIHDSSTVSNYLPLQPGV</sequence>
<dbReference type="PANTHER" id="PTHR43226">
    <property type="entry name" value="XAA-PRO AMINOPEPTIDASE 3"/>
    <property type="match status" value="1"/>
</dbReference>
<feature type="domain" description="Aminopeptidase P N-terminal" evidence="6">
    <location>
        <begin position="63"/>
        <end position="192"/>
    </location>
</feature>
<keyword evidence="4" id="KW-0378">Hydrolase</keyword>
<dbReference type="AlphaFoldDB" id="A0A0K9NKT6"/>
<dbReference type="GO" id="GO:0006508">
    <property type="term" value="P:proteolysis"/>
    <property type="evidence" value="ECO:0000318"/>
    <property type="project" value="GO_Central"/>
</dbReference>
<gene>
    <name evidence="7" type="ORF">ZOSMA_93G00430</name>
</gene>
<evidence type="ECO:0000256" key="1">
    <source>
        <dbReference type="ARBA" id="ARBA00001936"/>
    </source>
</evidence>
<evidence type="ECO:0000313" key="7">
    <source>
        <dbReference type="EMBL" id="KMZ56580.1"/>
    </source>
</evidence>
<evidence type="ECO:0000256" key="2">
    <source>
        <dbReference type="ARBA" id="ARBA00008766"/>
    </source>
</evidence>
<keyword evidence="3" id="KW-0479">Metal-binding</keyword>
<comment type="similarity">
    <text evidence="2">Belongs to the peptidase M24B family.</text>
</comment>
<dbReference type="SMART" id="SM01011">
    <property type="entry name" value="AMP_N"/>
    <property type="match status" value="1"/>
</dbReference>
<dbReference type="Pfam" id="PF05195">
    <property type="entry name" value="AMP_N"/>
    <property type="match status" value="1"/>
</dbReference>
<evidence type="ECO:0000256" key="4">
    <source>
        <dbReference type="ARBA" id="ARBA00022801"/>
    </source>
</evidence>
<dbReference type="SUPFAM" id="SSF55920">
    <property type="entry name" value="Creatinase/aminopeptidase"/>
    <property type="match status" value="1"/>
</dbReference>
<organism evidence="7 8">
    <name type="scientific">Zostera marina</name>
    <name type="common">Eelgrass</name>
    <dbReference type="NCBI Taxonomy" id="29655"/>
    <lineage>
        <taxon>Eukaryota</taxon>
        <taxon>Viridiplantae</taxon>
        <taxon>Streptophyta</taxon>
        <taxon>Embryophyta</taxon>
        <taxon>Tracheophyta</taxon>
        <taxon>Spermatophyta</taxon>
        <taxon>Magnoliopsida</taxon>
        <taxon>Liliopsida</taxon>
        <taxon>Zosteraceae</taxon>
        <taxon>Zostera</taxon>
    </lineage>
</organism>
<dbReference type="EMBL" id="LFYR01002156">
    <property type="protein sequence ID" value="KMZ56580.1"/>
    <property type="molecule type" value="Genomic_DNA"/>
</dbReference>
<dbReference type="OrthoDB" id="4215474at2759"/>
<keyword evidence="5" id="KW-0464">Manganese</keyword>
<comment type="caution">
    <text evidence="7">The sequence shown here is derived from an EMBL/GenBank/DDBJ whole genome shotgun (WGS) entry which is preliminary data.</text>
</comment>
<protein>
    <submittedName>
        <fullName evidence="7">Putative Xaa-pro dipeptidase</fullName>
    </submittedName>
</protein>
<proteinExistence type="inferred from homology"/>
<comment type="cofactor">
    <cofactor evidence="1">
        <name>Mn(2+)</name>
        <dbReference type="ChEBI" id="CHEBI:29035"/>
    </cofactor>
</comment>
<name>A0A0K9NKT6_ZOSMR</name>
<dbReference type="Gene3D" id="3.90.230.10">
    <property type="entry name" value="Creatinase/methionine aminopeptidase superfamily"/>
    <property type="match status" value="1"/>
</dbReference>
<dbReference type="GO" id="GO:0004177">
    <property type="term" value="F:aminopeptidase activity"/>
    <property type="evidence" value="ECO:0000318"/>
    <property type="project" value="GO_Central"/>
</dbReference>
<evidence type="ECO:0000259" key="6">
    <source>
        <dbReference type="SMART" id="SM01011"/>
    </source>
</evidence>
<dbReference type="Proteomes" id="UP000036987">
    <property type="component" value="Unassembled WGS sequence"/>
</dbReference>
<accession>A0A0K9NKT6</accession>
<dbReference type="InterPro" id="IPR052433">
    <property type="entry name" value="X-Pro_dipept-like"/>
</dbReference>
<dbReference type="Pfam" id="PF00557">
    <property type="entry name" value="Peptidase_M24"/>
    <property type="match status" value="1"/>
</dbReference>
<dbReference type="SUPFAM" id="SSF53092">
    <property type="entry name" value="Creatinase/prolidase N-terminal domain"/>
    <property type="match status" value="1"/>
</dbReference>
<dbReference type="PANTHER" id="PTHR43226:SF4">
    <property type="entry name" value="XAA-PRO AMINOPEPTIDASE 3"/>
    <property type="match status" value="1"/>
</dbReference>
<evidence type="ECO:0000256" key="5">
    <source>
        <dbReference type="ARBA" id="ARBA00023211"/>
    </source>
</evidence>
<evidence type="ECO:0000313" key="8">
    <source>
        <dbReference type="Proteomes" id="UP000036987"/>
    </source>
</evidence>
<evidence type="ECO:0000256" key="3">
    <source>
        <dbReference type="ARBA" id="ARBA00022723"/>
    </source>
</evidence>
<dbReference type="InterPro" id="IPR007865">
    <property type="entry name" value="Aminopep_P_N"/>
</dbReference>
<dbReference type="GO" id="GO:0005739">
    <property type="term" value="C:mitochondrion"/>
    <property type="evidence" value="ECO:0000318"/>
    <property type="project" value="GO_Central"/>
</dbReference>
<feature type="non-terminal residue" evidence="7">
    <location>
        <position position="419"/>
    </location>
</feature>
<dbReference type="STRING" id="29655.A0A0K9NKT6"/>
<dbReference type="InterPro" id="IPR000994">
    <property type="entry name" value="Pept_M24"/>
</dbReference>
<keyword evidence="8" id="KW-1185">Reference proteome</keyword>
<reference evidence="8" key="1">
    <citation type="journal article" date="2016" name="Nature">
        <title>The genome of the seagrass Zostera marina reveals angiosperm adaptation to the sea.</title>
        <authorList>
            <person name="Olsen J.L."/>
            <person name="Rouze P."/>
            <person name="Verhelst B."/>
            <person name="Lin Y.-C."/>
            <person name="Bayer T."/>
            <person name="Collen J."/>
            <person name="Dattolo E."/>
            <person name="De Paoli E."/>
            <person name="Dittami S."/>
            <person name="Maumus F."/>
            <person name="Michel G."/>
            <person name="Kersting A."/>
            <person name="Lauritano C."/>
            <person name="Lohaus R."/>
            <person name="Toepel M."/>
            <person name="Tonon T."/>
            <person name="Vanneste K."/>
            <person name="Amirebrahimi M."/>
            <person name="Brakel J."/>
            <person name="Bostroem C."/>
            <person name="Chovatia M."/>
            <person name="Grimwood J."/>
            <person name="Jenkins J.W."/>
            <person name="Jueterbock A."/>
            <person name="Mraz A."/>
            <person name="Stam W.T."/>
            <person name="Tice H."/>
            <person name="Bornberg-Bauer E."/>
            <person name="Green P.J."/>
            <person name="Pearson G.A."/>
            <person name="Procaccini G."/>
            <person name="Duarte C.M."/>
            <person name="Schmutz J."/>
            <person name="Reusch T.B.H."/>
            <person name="Van de Peer Y."/>
        </authorList>
    </citation>
    <scope>NUCLEOTIDE SEQUENCE [LARGE SCALE GENOMIC DNA]</scope>
    <source>
        <strain evidence="8">cv. Finnish</strain>
    </source>
</reference>